<dbReference type="SUPFAM" id="SSF46689">
    <property type="entry name" value="Homeodomain-like"/>
    <property type="match status" value="1"/>
</dbReference>
<feature type="domain" description="HTH tetR-type" evidence="3">
    <location>
        <begin position="32"/>
        <end position="92"/>
    </location>
</feature>
<dbReference type="PROSITE" id="PS50977">
    <property type="entry name" value="HTH_TETR_2"/>
    <property type="match status" value="1"/>
</dbReference>
<evidence type="ECO:0000256" key="2">
    <source>
        <dbReference type="PROSITE-ProRule" id="PRU00335"/>
    </source>
</evidence>
<dbReference type="InterPro" id="IPR001647">
    <property type="entry name" value="HTH_TetR"/>
</dbReference>
<dbReference type="InterPro" id="IPR050624">
    <property type="entry name" value="HTH-type_Tx_Regulator"/>
</dbReference>
<evidence type="ECO:0000313" key="5">
    <source>
        <dbReference type="Proteomes" id="UP000305541"/>
    </source>
</evidence>
<dbReference type="Proteomes" id="UP000305541">
    <property type="component" value="Unassembled WGS sequence"/>
</dbReference>
<evidence type="ECO:0000256" key="1">
    <source>
        <dbReference type="ARBA" id="ARBA00023125"/>
    </source>
</evidence>
<dbReference type="Gene3D" id="1.10.357.10">
    <property type="entry name" value="Tetracycline Repressor, domain 2"/>
    <property type="match status" value="1"/>
</dbReference>
<gene>
    <name evidence="4" type="ORF">FEZ51_09145</name>
</gene>
<dbReference type="PANTHER" id="PTHR43479">
    <property type="entry name" value="ACREF/ENVCD OPERON REPRESSOR-RELATED"/>
    <property type="match status" value="1"/>
</dbReference>
<dbReference type="InterPro" id="IPR009057">
    <property type="entry name" value="Homeodomain-like_sf"/>
</dbReference>
<dbReference type="GO" id="GO:0003677">
    <property type="term" value="F:DNA binding"/>
    <property type="evidence" value="ECO:0007669"/>
    <property type="project" value="UniProtKB-UniRule"/>
</dbReference>
<comment type="caution">
    <text evidence="4">The sequence shown here is derived from an EMBL/GenBank/DDBJ whole genome shotgun (WGS) entry which is preliminary data.</text>
</comment>
<dbReference type="AlphaFoldDB" id="A0A5R9BTF2"/>
<protein>
    <submittedName>
        <fullName evidence="4">TetR/AcrR family transcriptional regulator</fullName>
    </submittedName>
</protein>
<accession>A0A5R9BTF2</accession>
<reference evidence="4 5" key="1">
    <citation type="submission" date="2019-05" db="EMBL/GenBank/DDBJ databases">
        <title>The metagenome of a microbial culture collection derived from dairy environment covers the genomic content of the human microbiome.</title>
        <authorList>
            <person name="Roder T."/>
            <person name="Wuthrich D."/>
            <person name="Sattari Z."/>
            <person name="Von Ah U."/>
            <person name="Bar C."/>
            <person name="Ronchi F."/>
            <person name="Macpherson A.J."/>
            <person name="Ganal-Vonarburg S.C."/>
            <person name="Bruggmann R."/>
            <person name="Vergeres G."/>
        </authorList>
    </citation>
    <scope>NUCLEOTIDE SEQUENCE [LARGE SCALE GENOMIC DNA]</scope>
    <source>
        <strain evidence="4 5">FAM 18815</strain>
    </source>
</reference>
<keyword evidence="1 2" id="KW-0238">DNA-binding</keyword>
<proteinExistence type="predicted"/>
<feature type="DNA-binding region" description="H-T-H motif" evidence="2">
    <location>
        <begin position="55"/>
        <end position="74"/>
    </location>
</feature>
<dbReference type="Pfam" id="PF00440">
    <property type="entry name" value="TetR_N"/>
    <property type="match status" value="1"/>
</dbReference>
<sequence>MDHIVPNGTTCLKMSYYDLERMIWMEYTHKRKQTKDQLHMAMIQLIEKERFEKITVNQLVQTSGITRSTFYRYYEDKYELLEEIERYVINALVAASDLTKITPSSLDDSVEQMLNQYQEQFIILHALLSPNGDTAFENKLEKNVNKIFYDNNSVKSVEDEMMQLVMTAMWIRILKFWIFNENRIQIKVIKKLTLNLIQTIINK</sequence>
<organism evidence="4 5">
    <name type="scientific">Pediococcus stilesii</name>
    <dbReference type="NCBI Taxonomy" id="331679"/>
    <lineage>
        <taxon>Bacteria</taxon>
        <taxon>Bacillati</taxon>
        <taxon>Bacillota</taxon>
        <taxon>Bacilli</taxon>
        <taxon>Lactobacillales</taxon>
        <taxon>Lactobacillaceae</taxon>
        <taxon>Pediococcus</taxon>
    </lineage>
</organism>
<dbReference type="PANTHER" id="PTHR43479:SF7">
    <property type="entry name" value="TETR-FAMILY TRANSCRIPTIONAL REGULATOR"/>
    <property type="match status" value="1"/>
</dbReference>
<evidence type="ECO:0000313" key="4">
    <source>
        <dbReference type="EMBL" id="TLQ03493.1"/>
    </source>
</evidence>
<dbReference type="OrthoDB" id="9810250at2"/>
<name>A0A5R9BTF2_9LACO</name>
<dbReference type="EMBL" id="VBTH01000021">
    <property type="protein sequence ID" value="TLQ03493.1"/>
    <property type="molecule type" value="Genomic_DNA"/>
</dbReference>
<evidence type="ECO:0000259" key="3">
    <source>
        <dbReference type="PROSITE" id="PS50977"/>
    </source>
</evidence>